<keyword evidence="3" id="KW-1185">Reference proteome</keyword>
<evidence type="ECO:0000313" key="2">
    <source>
        <dbReference type="EMBL" id="CAI9577650.1"/>
    </source>
</evidence>
<name>A0ABN9E0P7_9NEOB</name>
<accession>A0ABN9E0P7</accession>
<protein>
    <submittedName>
        <fullName evidence="2">Uncharacterized protein</fullName>
    </submittedName>
</protein>
<reference evidence="2" key="1">
    <citation type="submission" date="2023-05" db="EMBL/GenBank/DDBJ databases">
        <authorList>
            <person name="Stuckert A."/>
        </authorList>
    </citation>
    <scope>NUCLEOTIDE SEQUENCE</scope>
</reference>
<sequence>MVGMDLEYPGTRSPLLSTPVSGRGVRQGLQPGRARCEEVG</sequence>
<evidence type="ECO:0000313" key="3">
    <source>
        <dbReference type="Proteomes" id="UP001162483"/>
    </source>
</evidence>
<organism evidence="2 3">
    <name type="scientific">Staurois parvus</name>
    <dbReference type="NCBI Taxonomy" id="386267"/>
    <lineage>
        <taxon>Eukaryota</taxon>
        <taxon>Metazoa</taxon>
        <taxon>Chordata</taxon>
        <taxon>Craniata</taxon>
        <taxon>Vertebrata</taxon>
        <taxon>Euteleostomi</taxon>
        <taxon>Amphibia</taxon>
        <taxon>Batrachia</taxon>
        <taxon>Anura</taxon>
        <taxon>Neobatrachia</taxon>
        <taxon>Ranoidea</taxon>
        <taxon>Ranidae</taxon>
        <taxon>Staurois</taxon>
    </lineage>
</organism>
<feature type="region of interest" description="Disordered" evidence="1">
    <location>
        <begin position="1"/>
        <end position="40"/>
    </location>
</feature>
<comment type="caution">
    <text evidence="2">The sequence shown here is derived from an EMBL/GenBank/DDBJ whole genome shotgun (WGS) entry which is preliminary data.</text>
</comment>
<dbReference type="EMBL" id="CATNWA010014932">
    <property type="protein sequence ID" value="CAI9577650.1"/>
    <property type="molecule type" value="Genomic_DNA"/>
</dbReference>
<gene>
    <name evidence="2" type="ORF">SPARVUS_LOCUS8752048</name>
</gene>
<proteinExistence type="predicted"/>
<dbReference type="Proteomes" id="UP001162483">
    <property type="component" value="Unassembled WGS sequence"/>
</dbReference>
<evidence type="ECO:0000256" key="1">
    <source>
        <dbReference type="SAM" id="MobiDB-lite"/>
    </source>
</evidence>